<dbReference type="EMBL" id="CP089279">
    <property type="protein sequence ID" value="USP81261.1"/>
    <property type="molecule type" value="Genomic_DNA"/>
</dbReference>
<dbReference type="GO" id="GO:0044027">
    <property type="term" value="P:negative regulation of gene expression via chromosomal CpG island methylation"/>
    <property type="evidence" value="ECO:0007669"/>
    <property type="project" value="TreeGrafter"/>
</dbReference>
<sequence length="646" mass="72847">MAATQPYLILDDNEGDPIYGEGFTIDLVDFEPEAGSPRAADSPPESDLEDAASIKLPEVFIDSYSLDDNKVIKLGDTVELLDLTRSFRKMQSGDFFRIQAIIKNLETDVVYLRGFRMLRIKYLGPLFDWRFNELAMVLRINEGDQRPLLVAGLEDIEIKDDLCNIWRRRQCVFTHKPCPPPGCGDPIMIKVPRNLTQQEIKLLLFEDGVLTCRSIYVQYINARNQKPYSGIVRHLYAREVNELKSSTDELPPFFPEVSNASQLDDDDDDCVVVLKHSIRGRRESLLDVEILEAPPRRIKEGPLTFADGFCGAGGASQGAVQAGFLVRWGFDKDDLAIEAYELNHPGALAFKMDAHDFPPCNIGKAFLRVDVLHLSPPCCYWSPAHTHNGRNDQANYEAIFTIEEILKQVKPRVVTLEQTFGLMTHSQHRKNFLKLLNDIGRAGYNLRYKMQDLSELGLAQKRKRLIIIAARRGTPLPPFPKATRGPQGSNLKPFTTIADALQPLTRIGSQAFNDVYHQPRPFRTPRPRYSSHTQLRGCITTGGTTSCHPSGLRNFTVRELSFLQGFPRMYYFTGTKTEASKQVGNAFPPIVAEQIYRTIAKTLEAFDEGVIGAEDDLDNLDELINRHDEIVEISDDDGIVEISDDE</sequence>
<organism evidence="6 7">
    <name type="scientific">Curvularia clavata</name>
    <dbReference type="NCBI Taxonomy" id="95742"/>
    <lineage>
        <taxon>Eukaryota</taxon>
        <taxon>Fungi</taxon>
        <taxon>Dikarya</taxon>
        <taxon>Ascomycota</taxon>
        <taxon>Pezizomycotina</taxon>
        <taxon>Dothideomycetes</taxon>
        <taxon>Pleosporomycetidae</taxon>
        <taxon>Pleosporales</taxon>
        <taxon>Pleosporineae</taxon>
        <taxon>Pleosporaceae</taxon>
        <taxon>Curvularia</taxon>
    </lineage>
</organism>
<reference evidence="6" key="1">
    <citation type="submission" date="2021-12" db="EMBL/GenBank/DDBJ databases">
        <title>Curvularia clavata genome.</title>
        <authorList>
            <person name="Cao Y."/>
        </authorList>
    </citation>
    <scope>NUCLEOTIDE SEQUENCE</scope>
    <source>
        <strain evidence="6">Yc1106</strain>
    </source>
</reference>
<dbReference type="OrthoDB" id="414133at2759"/>
<dbReference type="Gene3D" id="3.40.50.150">
    <property type="entry name" value="Vaccinia Virus protein VP39"/>
    <property type="match status" value="1"/>
</dbReference>
<dbReference type="InterPro" id="IPR029063">
    <property type="entry name" value="SAM-dependent_MTases_sf"/>
</dbReference>
<dbReference type="SUPFAM" id="SSF53335">
    <property type="entry name" value="S-adenosyl-L-methionine-dependent methyltransferases"/>
    <property type="match status" value="1"/>
</dbReference>
<dbReference type="PANTHER" id="PTHR10629:SF52">
    <property type="entry name" value="DNA (CYTOSINE-5)-METHYLTRANSFERASE 1"/>
    <property type="match status" value="1"/>
</dbReference>
<dbReference type="PROSITE" id="PS00095">
    <property type="entry name" value="C5_MTASE_2"/>
    <property type="match status" value="1"/>
</dbReference>
<feature type="active site" evidence="5">
    <location>
        <position position="378"/>
    </location>
</feature>
<dbReference type="GO" id="GO:0003677">
    <property type="term" value="F:DNA binding"/>
    <property type="evidence" value="ECO:0007669"/>
    <property type="project" value="TreeGrafter"/>
</dbReference>
<proteinExistence type="inferred from homology"/>
<dbReference type="PANTHER" id="PTHR10629">
    <property type="entry name" value="CYTOSINE-SPECIFIC METHYLTRANSFERASE"/>
    <property type="match status" value="1"/>
</dbReference>
<name>A0A9Q9DX86_CURCL</name>
<dbReference type="Pfam" id="PF00145">
    <property type="entry name" value="DNA_methylase"/>
    <property type="match status" value="2"/>
</dbReference>
<accession>A0A9Q9DX86</accession>
<dbReference type="PROSITE" id="PS51679">
    <property type="entry name" value="SAM_MT_C5"/>
    <property type="match status" value="1"/>
</dbReference>
<keyword evidence="3 5" id="KW-0808">Transferase</keyword>
<evidence type="ECO:0000256" key="2">
    <source>
        <dbReference type="ARBA" id="ARBA00022603"/>
    </source>
</evidence>
<dbReference type="InterPro" id="IPR001525">
    <property type="entry name" value="C5_MeTfrase"/>
</dbReference>
<dbReference type="GO" id="GO:0032259">
    <property type="term" value="P:methylation"/>
    <property type="evidence" value="ECO:0007669"/>
    <property type="project" value="UniProtKB-KW"/>
</dbReference>
<dbReference type="GO" id="GO:0003886">
    <property type="term" value="F:DNA (cytosine-5-)-methyltransferase activity"/>
    <property type="evidence" value="ECO:0007669"/>
    <property type="project" value="UniProtKB-EC"/>
</dbReference>
<dbReference type="AlphaFoldDB" id="A0A9Q9DX86"/>
<evidence type="ECO:0000256" key="3">
    <source>
        <dbReference type="ARBA" id="ARBA00022679"/>
    </source>
</evidence>
<evidence type="ECO:0000256" key="5">
    <source>
        <dbReference type="PROSITE-ProRule" id="PRU01016"/>
    </source>
</evidence>
<dbReference type="Gene3D" id="3.90.120.10">
    <property type="entry name" value="DNA Methylase, subunit A, domain 2"/>
    <property type="match status" value="1"/>
</dbReference>
<keyword evidence="2 5" id="KW-0489">Methyltransferase</keyword>
<dbReference type="GO" id="GO:0005634">
    <property type="term" value="C:nucleus"/>
    <property type="evidence" value="ECO:0007669"/>
    <property type="project" value="TreeGrafter"/>
</dbReference>
<evidence type="ECO:0000313" key="6">
    <source>
        <dbReference type="EMBL" id="USP81261.1"/>
    </source>
</evidence>
<gene>
    <name evidence="6" type="ORF">yc1106_08535</name>
</gene>
<comment type="similarity">
    <text evidence="5">Belongs to the class I-like SAM-binding methyltransferase superfamily. C5-methyltransferase family.</text>
</comment>
<keyword evidence="4 5" id="KW-0949">S-adenosyl-L-methionine</keyword>
<dbReference type="Proteomes" id="UP001056012">
    <property type="component" value="Chromosome 6"/>
</dbReference>
<protein>
    <recommendedName>
        <fullName evidence="1">DNA (cytosine-5-)-methyltransferase</fullName>
        <ecNumber evidence="1">2.1.1.37</ecNumber>
    </recommendedName>
</protein>
<evidence type="ECO:0000256" key="1">
    <source>
        <dbReference type="ARBA" id="ARBA00011975"/>
    </source>
</evidence>
<dbReference type="InterPro" id="IPR050390">
    <property type="entry name" value="C5-Methyltransferase"/>
</dbReference>
<dbReference type="InterPro" id="IPR031303">
    <property type="entry name" value="C5_meth_CS"/>
</dbReference>
<dbReference type="EC" id="2.1.1.37" evidence="1"/>
<dbReference type="PRINTS" id="PR00105">
    <property type="entry name" value="C5METTRFRASE"/>
</dbReference>
<dbReference type="VEuPathDB" id="FungiDB:yc1106_08535"/>
<keyword evidence="7" id="KW-1185">Reference proteome</keyword>
<evidence type="ECO:0000313" key="7">
    <source>
        <dbReference type="Proteomes" id="UP001056012"/>
    </source>
</evidence>
<evidence type="ECO:0000256" key="4">
    <source>
        <dbReference type="ARBA" id="ARBA00022691"/>
    </source>
</evidence>